<gene>
    <name evidence="1" type="ORF">HERI1096_LOCUS11432</name>
</gene>
<sequence>MHTLPSKQAHQTQPQHTVPFHSRIRSGYLLTPLPPCALLIDRHVHKNGGTTMRSIFMQNDKLDGWAFWGYGMRRMPAVASVLRLALLNKSTSCSSWAHRSPLRIAAELHYGNTLGPLEDSLMRYFGPASPLRQIAMRCTCKVVLVTRLRDPLSMYTSYWKWARLPQKQHANQSTWGATMIEWASFARNLQSSLLLGGSMLSATSEYIGVRHPRAPAAYSEYQGFDEPSVWKPGVHPELDAVGAARVMLLRRMLLSFDLVGLVERFEETLLLVADLVGLQHLLHPISNEGVQAYAVDNTMLGCEDEAKCRSLIHAIAPVDTMIYREMQAVFAARVGVLGAPFAERVAALRAARAQRLVEHAGWIAPFRKYAKPPSVASVDIRNISCQGMLEGEGATANDLCRFLRADTEFDLKWRHVQVQGRKQPLDHAQLAIPADPGSLVSFGLRPRMQPQHRSQSRQMARAWLHNSHGGFCATTVIADDDESEASCLYDIKGAWPLAGDERRSQEHSVISCLARCASCKQCRFISVSHSECSWYRDCNLSSLHTWVHGFHSGPAITTNTSSFPYTLQ</sequence>
<evidence type="ECO:0000313" key="1">
    <source>
        <dbReference type="EMBL" id="CAE0110772.1"/>
    </source>
</evidence>
<protein>
    <submittedName>
        <fullName evidence="1">Uncharacterized protein</fullName>
    </submittedName>
</protein>
<dbReference type="Gene3D" id="3.40.50.300">
    <property type="entry name" value="P-loop containing nucleotide triphosphate hydrolases"/>
    <property type="match status" value="1"/>
</dbReference>
<proteinExistence type="predicted"/>
<name>A0A7S3AP40_9EUKA</name>
<dbReference type="AlphaFoldDB" id="A0A7S3AP40"/>
<reference evidence="1" key="1">
    <citation type="submission" date="2021-01" db="EMBL/GenBank/DDBJ databases">
        <authorList>
            <person name="Corre E."/>
            <person name="Pelletier E."/>
            <person name="Niang G."/>
            <person name="Scheremetjew M."/>
            <person name="Finn R."/>
            <person name="Kale V."/>
            <person name="Holt S."/>
            <person name="Cochrane G."/>
            <person name="Meng A."/>
            <person name="Brown T."/>
            <person name="Cohen L."/>
        </authorList>
    </citation>
    <scope>NUCLEOTIDE SEQUENCE</scope>
    <source>
        <strain evidence="1">CCMP281</strain>
    </source>
</reference>
<organism evidence="1">
    <name type="scientific">Haptolina ericina</name>
    <dbReference type="NCBI Taxonomy" id="156174"/>
    <lineage>
        <taxon>Eukaryota</taxon>
        <taxon>Haptista</taxon>
        <taxon>Haptophyta</taxon>
        <taxon>Prymnesiophyceae</taxon>
        <taxon>Prymnesiales</taxon>
        <taxon>Prymnesiaceae</taxon>
        <taxon>Haptolina</taxon>
    </lineage>
</organism>
<dbReference type="EMBL" id="HBHX01020484">
    <property type="protein sequence ID" value="CAE0110772.1"/>
    <property type="molecule type" value="Transcribed_RNA"/>
</dbReference>
<accession>A0A7S3AP40</accession>
<dbReference type="InterPro" id="IPR027417">
    <property type="entry name" value="P-loop_NTPase"/>
</dbReference>